<feature type="short sequence motif" description="Substrate specificity determinant motif" evidence="1">
    <location>
        <begin position="288"/>
        <end position="303"/>
    </location>
</feature>
<dbReference type="EMBL" id="JBHSKD010000009">
    <property type="protein sequence ID" value="MFC5177153.1"/>
    <property type="molecule type" value="Genomic_DNA"/>
</dbReference>
<keyword evidence="1" id="KW-0067">ATP-binding</keyword>
<comment type="subunit">
    <text evidence="1">Monomer.</text>
</comment>
<evidence type="ECO:0000313" key="3">
    <source>
        <dbReference type="Proteomes" id="UP001596087"/>
    </source>
</evidence>
<dbReference type="HAMAP" id="MF_02218">
    <property type="entry name" value="GlcN_kinase"/>
    <property type="match status" value="1"/>
</dbReference>
<evidence type="ECO:0000313" key="2">
    <source>
        <dbReference type="EMBL" id="MFC5177153.1"/>
    </source>
</evidence>
<keyword evidence="1" id="KW-0479">Metal-binding</keyword>
<comment type="function">
    <text evidence="1">Catalyzes the ATP-dependent phosphorylation of D-glucosamine (GlcN) to D-glucosamine 6-phosphate. May be involved in the phosphorylation of acquired extracellular GlcN derived from the hydrolysis of chitosan, i.e., in the incorporation of exogenous GlcN into the bacterial GlcNAc metabolism.</text>
</comment>
<feature type="binding site" evidence="1">
    <location>
        <position position="205"/>
    </location>
    <ligand>
        <name>Mg(2+)</name>
        <dbReference type="ChEBI" id="CHEBI:18420"/>
        <label>2</label>
    </ligand>
</feature>
<dbReference type="Gene3D" id="3.90.1200.10">
    <property type="match status" value="1"/>
</dbReference>
<keyword evidence="1" id="KW-0547">Nucleotide-binding</keyword>
<reference evidence="3" key="1">
    <citation type="journal article" date="2019" name="Int. J. Syst. Evol. Microbiol.">
        <title>The Global Catalogue of Microorganisms (GCM) 10K type strain sequencing project: providing services to taxonomists for standard genome sequencing and annotation.</title>
        <authorList>
            <consortium name="The Broad Institute Genomics Platform"/>
            <consortium name="The Broad Institute Genome Sequencing Center for Infectious Disease"/>
            <person name="Wu L."/>
            <person name="Ma J."/>
        </authorList>
    </citation>
    <scope>NUCLEOTIDE SEQUENCE [LARGE SCALE GENOMIC DNA]</scope>
    <source>
        <strain evidence="3">DFY41</strain>
    </source>
</reference>
<dbReference type="RefSeq" id="WP_378589930.1">
    <property type="nucleotide sequence ID" value="NZ_JBHSKD010000009.1"/>
</dbReference>
<feature type="binding site" evidence="1">
    <location>
        <position position="136"/>
    </location>
    <ligand>
        <name>ATP</name>
        <dbReference type="ChEBI" id="CHEBI:30616"/>
    </ligand>
</feature>
<keyword evidence="1" id="KW-0418">Kinase</keyword>
<feature type="binding site" evidence="1">
    <location>
        <position position="192"/>
    </location>
    <ligand>
        <name>Mg(2+)</name>
        <dbReference type="ChEBI" id="CHEBI:18420"/>
        <label>1</label>
    </ligand>
</feature>
<dbReference type="InterPro" id="IPR011009">
    <property type="entry name" value="Kinase-like_dom_sf"/>
</dbReference>
<keyword evidence="1" id="KW-0119">Carbohydrate metabolism</keyword>
<dbReference type="SUPFAM" id="SSF56112">
    <property type="entry name" value="Protein kinase-like (PK-like)"/>
    <property type="match status" value="1"/>
</dbReference>
<comment type="cofactor">
    <cofactor evidence="1">
        <name>Mg(2+)</name>
        <dbReference type="ChEBI" id="CHEBI:18420"/>
    </cofactor>
    <text evidence="1">Binds 2 Mg(2+) ions per subunit.</text>
</comment>
<dbReference type="EC" id="2.7.1.8" evidence="1"/>
<protein>
    <recommendedName>
        <fullName evidence="1">Glucosamine kinase</fullName>
        <shortName evidence="1">GlcN kinase</shortName>
        <shortName evidence="1">GlcNK</shortName>
        <ecNumber evidence="1">2.7.1.8</ecNumber>
    </recommendedName>
</protein>
<feature type="binding site" evidence="1">
    <location>
        <position position="187"/>
    </location>
    <ligand>
        <name>D-glucosamine</name>
        <dbReference type="ChEBI" id="CHEBI:58723"/>
    </ligand>
</feature>
<name>A0ABW0BIR9_9ACTN</name>
<keyword evidence="1" id="KW-0808">Transferase</keyword>
<proteinExistence type="inferred from homology"/>
<keyword evidence="1" id="KW-0460">Magnesium</keyword>
<gene>
    <name evidence="2" type="ORF">ACFPGP_10750</name>
</gene>
<organism evidence="2 3">
    <name type="scientific">Nocardioides taihuensis</name>
    <dbReference type="NCBI Taxonomy" id="1835606"/>
    <lineage>
        <taxon>Bacteria</taxon>
        <taxon>Bacillati</taxon>
        <taxon>Actinomycetota</taxon>
        <taxon>Actinomycetes</taxon>
        <taxon>Propionibacteriales</taxon>
        <taxon>Nocardioidaceae</taxon>
        <taxon>Nocardioides</taxon>
    </lineage>
</organism>
<feature type="binding site" evidence="1">
    <location>
        <position position="205"/>
    </location>
    <ligand>
        <name>Mg(2+)</name>
        <dbReference type="ChEBI" id="CHEBI:18420"/>
        <label>1</label>
    </ligand>
</feature>
<comment type="caution">
    <text evidence="2">The sequence shown here is derived from an EMBL/GenBank/DDBJ whole genome shotgun (WGS) entry which is preliminary data.</text>
</comment>
<feature type="binding site" evidence="1">
    <location>
        <position position="207"/>
    </location>
    <ligand>
        <name>Mg(2+)</name>
        <dbReference type="ChEBI" id="CHEBI:18420"/>
        <label>2</label>
    </ligand>
</feature>
<comment type="similarity">
    <text evidence="1">Belongs to the actinobacterial glucosamine kinase family.</text>
</comment>
<comment type="catalytic activity">
    <reaction evidence="1">
        <text>D-glucosamine + ATP = D-glucosamine 6-phosphate + ADP + H(+)</text>
        <dbReference type="Rhea" id="RHEA:10948"/>
        <dbReference type="ChEBI" id="CHEBI:15378"/>
        <dbReference type="ChEBI" id="CHEBI:30616"/>
        <dbReference type="ChEBI" id="CHEBI:58723"/>
        <dbReference type="ChEBI" id="CHEBI:58725"/>
        <dbReference type="ChEBI" id="CHEBI:456216"/>
        <dbReference type="EC" id="2.7.1.8"/>
    </reaction>
</comment>
<dbReference type="InterPro" id="IPR043674">
    <property type="entry name" value="GlcN_kinase"/>
</dbReference>
<feature type="binding site" evidence="1">
    <location>
        <position position="78"/>
    </location>
    <ligand>
        <name>ATP</name>
        <dbReference type="ChEBI" id="CHEBI:30616"/>
    </ligand>
</feature>
<dbReference type="Proteomes" id="UP001596087">
    <property type="component" value="Unassembled WGS sequence"/>
</dbReference>
<keyword evidence="3" id="KW-1185">Reference proteome</keyword>
<evidence type="ECO:0000256" key="1">
    <source>
        <dbReference type="HAMAP-Rule" id="MF_02218"/>
    </source>
</evidence>
<sequence>MVADFPVHVDEVDGAWRAHPVGSSPHRDLLDVLAGEREAPAGFRVTGGEPLTVGDGERRVEADQTNASWILGDAVVVKWDTGPLQGPHPAPERLRLLAAAGFPATPRLRGLAEWETPQGHWVPVVTVTDFLPGTTDGWTWCVEEARLALGLREGRATPFAEALGRLTGALHLALADGPDGPVADHGDLHVGQVLRTAEGEMFVIDFDGNPTLSPEERVLHRPAAYDVAGMLLSLENVGHVVRRYDPQVADDDVLAWTREVQTSFVGGYRDLAAPLLDESMLEPLVLDQIQRELAYAEAHLPRWRYVPEAALRRRGLA</sequence>
<comment type="caution">
    <text evidence="1">Lacks conserved residue(s) required for the propagation of feature annotation.</text>
</comment>
<accession>A0ABW0BIR9</accession>
<feature type="binding site" evidence="1">
    <location>
        <position position="292"/>
    </location>
    <ligand>
        <name>D-glucosamine</name>
        <dbReference type="ChEBI" id="CHEBI:58723"/>
    </ligand>
</feature>